<name>A0A7R9H053_TIMCR</name>
<organism evidence="2">
    <name type="scientific">Timema cristinae</name>
    <name type="common">Walking stick</name>
    <dbReference type="NCBI Taxonomy" id="61476"/>
    <lineage>
        <taxon>Eukaryota</taxon>
        <taxon>Metazoa</taxon>
        <taxon>Ecdysozoa</taxon>
        <taxon>Arthropoda</taxon>
        <taxon>Hexapoda</taxon>
        <taxon>Insecta</taxon>
        <taxon>Pterygota</taxon>
        <taxon>Neoptera</taxon>
        <taxon>Polyneoptera</taxon>
        <taxon>Phasmatodea</taxon>
        <taxon>Timematodea</taxon>
        <taxon>Timematoidea</taxon>
        <taxon>Timematidae</taxon>
        <taxon>Timema</taxon>
    </lineage>
</organism>
<sequence>MEGKTFFSTPEEILRELQCLQEESDNELDDHLDETCSETNDDILHNHDNVDNIFDSEEVTDIHEAIGLNLVDLDGLSQAQSARDRSRVTHIGGRRRHASIQRGDIGPPDGLEDSESLDGDSEIIDESDIHPLSEAAYWFGHPGHLGIDIHLQGLILVNKVHVIRLLVIFSKGEKNNCLLHQHVVYEDRYR</sequence>
<dbReference type="EMBL" id="OC318229">
    <property type="protein sequence ID" value="CAD7401086.1"/>
    <property type="molecule type" value="Genomic_DNA"/>
</dbReference>
<proteinExistence type="predicted"/>
<accession>A0A7R9H053</accession>
<evidence type="ECO:0000313" key="2">
    <source>
        <dbReference type="EMBL" id="CAD7401086.1"/>
    </source>
</evidence>
<protein>
    <submittedName>
        <fullName evidence="2">Uncharacterized protein</fullName>
    </submittedName>
</protein>
<dbReference type="AlphaFoldDB" id="A0A7R9H053"/>
<feature type="region of interest" description="Disordered" evidence="1">
    <location>
        <begin position="82"/>
        <end position="118"/>
    </location>
</feature>
<evidence type="ECO:0000256" key="1">
    <source>
        <dbReference type="SAM" id="MobiDB-lite"/>
    </source>
</evidence>
<reference evidence="2" key="1">
    <citation type="submission" date="2020-11" db="EMBL/GenBank/DDBJ databases">
        <authorList>
            <person name="Tran Van P."/>
        </authorList>
    </citation>
    <scope>NUCLEOTIDE SEQUENCE</scope>
</reference>
<gene>
    <name evidence="2" type="ORF">TCEB3V08_LOCUS5833</name>
</gene>